<proteinExistence type="predicted"/>
<dbReference type="SUPFAM" id="SSF50156">
    <property type="entry name" value="PDZ domain-like"/>
    <property type="match status" value="1"/>
</dbReference>
<dbReference type="NCBIfam" id="TIGR02860">
    <property type="entry name" value="spore_IV_B"/>
    <property type="match status" value="1"/>
</dbReference>
<evidence type="ECO:0000313" key="4">
    <source>
        <dbReference type="EMBL" id="MBC5788453.1"/>
    </source>
</evidence>
<keyword evidence="1" id="KW-0472">Membrane</keyword>
<comment type="caution">
    <text evidence="4">The sequence shown here is derived from an EMBL/GenBank/DDBJ whole genome shotgun (WGS) entry which is preliminary data.</text>
</comment>
<dbReference type="Pfam" id="PF17820">
    <property type="entry name" value="PDZ_6"/>
    <property type="match status" value="1"/>
</dbReference>
<accession>A0ABR7ITJ4</accession>
<protein>
    <submittedName>
        <fullName evidence="4">SpoIVB peptidase</fullName>
        <ecNumber evidence="4">3.4.21.116</ecNumber>
    </submittedName>
</protein>
<dbReference type="EMBL" id="JACOQK010000001">
    <property type="protein sequence ID" value="MBC5788453.1"/>
    <property type="molecule type" value="Genomic_DNA"/>
</dbReference>
<reference evidence="4 5" key="1">
    <citation type="submission" date="2020-08" db="EMBL/GenBank/DDBJ databases">
        <title>Genome public.</title>
        <authorList>
            <person name="Liu C."/>
            <person name="Sun Q."/>
        </authorList>
    </citation>
    <scope>NUCLEOTIDE SEQUENCE [LARGE SCALE GENOMIC DNA]</scope>
    <source>
        <strain evidence="4 5">NSJ-27</strain>
    </source>
</reference>
<dbReference type="PROSITE" id="PS50106">
    <property type="entry name" value="PDZ"/>
    <property type="match status" value="1"/>
</dbReference>
<organism evidence="4 5">
    <name type="scientific">Clostridium facile</name>
    <dbReference type="NCBI Taxonomy" id="2763035"/>
    <lineage>
        <taxon>Bacteria</taxon>
        <taxon>Bacillati</taxon>
        <taxon>Bacillota</taxon>
        <taxon>Clostridia</taxon>
        <taxon>Eubacteriales</taxon>
        <taxon>Clostridiaceae</taxon>
        <taxon>Clostridium</taxon>
    </lineage>
</organism>
<evidence type="ECO:0000313" key="5">
    <source>
        <dbReference type="Proteomes" id="UP000649151"/>
    </source>
</evidence>
<dbReference type="GO" id="GO:0016787">
    <property type="term" value="F:hydrolase activity"/>
    <property type="evidence" value="ECO:0007669"/>
    <property type="project" value="UniProtKB-KW"/>
</dbReference>
<dbReference type="InterPro" id="IPR008763">
    <property type="entry name" value="Peptidase_S55"/>
</dbReference>
<dbReference type="InterPro" id="IPR014219">
    <property type="entry name" value="SpoIVB"/>
</dbReference>
<evidence type="ECO:0000256" key="1">
    <source>
        <dbReference type="SAM" id="Phobius"/>
    </source>
</evidence>
<dbReference type="Pfam" id="PF05580">
    <property type="entry name" value="Peptidase_S55"/>
    <property type="match status" value="1"/>
</dbReference>
<name>A0ABR7ITJ4_9CLOT</name>
<dbReference type="EC" id="3.4.21.116" evidence="4"/>
<dbReference type="InterPro" id="IPR001478">
    <property type="entry name" value="PDZ"/>
</dbReference>
<dbReference type="RefSeq" id="WP_186996979.1">
    <property type="nucleotide sequence ID" value="NZ_JACOQK010000001.1"/>
</dbReference>
<evidence type="ECO:0000259" key="3">
    <source>
        <dbReference type="PROSITE" id="PS51494"/>
    </source>
</evidence>
<dbReference type="Gene3D" id="2.30.42.10">
    <property type="match status" value="1"/>
</dbReference>
<sequence length="407" mass="43239">MRKIIRFFAGMTAIMVFSVLGLTGYYQATIPDHYYVHQGEQLTINSLVSSSQPQQIISTVSSNQSSGKSVQLDLFGIIPIKQTMVSEVNQTEVIPGGTPFGIKLLTQGVMVVGLNAIDSEDGLKNPAKDAGLKIGDVITAVNGQPVSSNKEISALVQQSNGAAITVTYTRGSESQTISIQPVISRVDKHPKAGIWVRDSSAGIGTVTFYDPNTQLFGGLGHPVCDVDTGMTLPISYGEMVSATINGINKGTIGTPGELIGAFTTNSPIGSVLLNTDCGVFGEMYEQPQGEPVPLALKQEVHTGKATILSTLDGTTPQEYEIEIEELNLNEKSVTRNMVIRVTDKTLLEKAGGIVQGMSGSPILQDGKLVGAVTHVFVNDPTKGYGIFAENMMSTALSLEQDQEKKAS</sequence>
<feature type="transmembrane region" description="Helical" evidence="1">
    <location>
        <begin position="7"/>
        <end position="26"/>
    </location>
</feature>
<dbReference type="Proteomes" id="UP000649151">
    <property type="component" value="Unassembled WGS sequence"/>
</dbReference>
<keyword evidence="5" id="KW-1185">Reference proteome</keyword>
<keyword evidence="4" id="KW-0378">Hydrolase</keyword>
<dbReference type="SMART" id="SM00228">
    <property type="entry name" value="PDZ"/>
    <property type="match status" value="1"/>
</dbReference>
<feature type="domain" description="PDZ" evidence="2">
    <location>
        <begin position="127"/>
        <end position="170"/>
    </location>
</feature>
<feature type="domain" description="Peptidase S55" evidence="3">
    <location>
        <begin position="173"/>
        <end position="407"/>
    </location>
</feature>
<dbReference type="InterPro" id="IPR041489">
    <property type="entry name" value="PDZ_6"/>
</dbReference>
<dbReference type="PROSITE" id="PS51494">
    <property type="entry name" value="SPOIVB"/>
    <property type="match status" value="1"/>
</dbReference>
<evidence type="ECO:0000259" key="2">
    <source>
        <dbReference type="PROSITE" id="PS50106"/>
    </source>
</evidence>
<dbReference type="InterPro" id="IPR036034">
    <property type="entry name" value="PDZ_sf"/>
</dbReference>
<keyword evidence="1" id="KW-0812">Transmembrane</keyword>
<gene>
    <name evidence="4" type="primary">spoIVB</name>
    <name evidence="4" type="ORF">H8Z77_10600</name>
</gene>
<keyword evidence="1" id="KW-1133">Transmembrane helix</keyword>